<dbReference type="InterPro" id="IPR036508">
    <property type="entry name" value="Chitin-bd_dom_sf"/>
</dbReference>
<keyword evidence="5" id="KW-1185">Reference proteome</keyword>
<dbReference type="Proteomes" id="UP000069940">
    <property type="component" value="Unassembled WGS sequence"/>
</dbReference>
<protein>
    <recommendedName>
        <fullName evidence="3">Chitin-binding type-2 domain-containing protein</fullName>
    </recommendedName>
</protein>
<dbReference type="PANTHER" id="PTHR22933:SF31">
    <property type="entry name" value="FI18007P1"/>
    <property type="match status" value="1"/>
</dbReference>
<name>A0ABM1Y9R6_AEDAL</name>
<feature type="compositionally biased region" description="Low complexity" evidence="1">
    <location>
        <begin position="234"/>
        <end position="249"/>
    </location>
</feature>
<evidence type="ECO:0000259" key="3">
    <source>
        <dbReference type="PROSITE" id="PS50940"/>
    </source>
</evidence>
<feature type="chain" id="PRO_5046687223" description="Chitin-binding type-2 domain-containing protein" evidence="2">
    <location>
        <begin position="24"/>
        <end position="312"/>
    </location>
</feature>
<dbReference type="InterPro" id="IPR052976">
    <property type="entry name" value="Scoloptoxin-like"/>
</dbReference>
<evidence type="ECO:0000313" key="5">
    <source>
        <dbReference type="Proteomes" id="UP000069940"/>
    </source>
</evidence>
<evidence type="ECO:0000313" key="4">
    <source>
        <dbReference type="EnsemblMetazoa" id="AALFPA23_007104.P9414"/>
    </source>
</evidence>
<sequence length="312" mass="36672">MRLPLQLIGSFLLLSIVVNHVQSAAFSNAHSSEEHEDVKDATPAGAANVAHYRARPGYSAQYSSEEEEDEPQQVYTRRQQHHSQDKKGKKAAYSSEEVEVEEEPDRLSVLLEKSDFHCTGRTTGYYADESLGCEVFHYCQENQKHSWICPEGFTFHQVHLICMPPSSDNICEQSSKYHFVNDYLYKPINMEEHMTKPNVTLRYSERYYPENFYVDERHYDYDRQQRVHEERRQPVQQQPKQQYHVPQQQIRKQPAYVVSSTPSYRAVTPSPTHQSVYRSPEEINISLQQRRPSYSPTTQRYEDDEEYGSYER</sequence>
<reference evidence="5" key="1">
    <citation type="journal article" date="2015" name="Proc. Natl. Acad. Sci. U.S.A.">
        <title>Genome sequence of the Asian Tiger mosquito, Aedes albopictus, reveals insights into its biology, genetics, and evolution.</title>
        <authorList>
            <person name="Chen X.G."/>
            <person name="Jiang X."/>
            <person name="Gu J."/>
            <person name="Xu M."/>
            <person name="Wu Y."/>
            <person name="Deng Y."/>
            <person name="Zhang C."/>
            <person name="Bonizzoni M."/>
            <person name="Dermauw W."/>
            <person name="Vontas J."/>
            <person name="Armbruster P."/>
            <person name="Huang X."/>
            <person name="Yang Y."/>
            <person name="Zhang H."/>
            <person name="He W."/>
            <person name="Peng H."/>
            <person name="Liu Y."/>
            <person name="Wu K."/>
            <person name="Chen J."/>
            <person name="Lirakis M."/>
            <person name="Topalis P."/>
            <person name="Van Leeuwen T."/>
            <person name="Hall A.B."/>
            <person name="Jiang X."/>
            <person name="Thorpe C."/>
            <person name="Mueller R.L."/>
            <person name="Sun C."/>
            <person name="Waterhouse R.M."/>
            <person name="Yan G."/>
            <person name="Tu Z.J."/>
            <person name="Fang X."/>
            <person name="James A.A."/>
        </authorList>
    </citation>
    <scope>NUCLEOTIDE SEQUENCE [LARGE SCALE GENOMIC DNA]</scope>
    <source>
        <strain evidence="5">Foshan</strain>
    </source>
</reference>
<dbReference type="GeneID" id="109423549"/>
<organism evidence="4 5">
    <name type="scientific">Aedes albopictus</name>
    <name type="common">Asian tiger mosquito</name>
    <name type="synonym">Stegomyia albopicta</name>
    <dbReference type="NCBI Taxonomy" id="7160"/>
    <lineage>
        <taxon>Eukaryota</taxon>
        <taxon>Metazoa</taxon>
        <taxon>Ecdysozoa</taxon>
        <taxon>Arthropoda</taxon>
        <taxon>Hexapoda</taxon>
        <taxon>Insecta</taxon>
        <taxon>Pterygota</taxon>
        <taxon>Neoptera</taxon>
        <taxon>Endopterygota</taxon>
        <taxon>Diptera</taxon>
        <taxon>Nematocera</taxon>
        <taxon>Culicoidea</taxon>
        <taxon>Culicidae</taxon>
        <taxon>Culicinae</taxon>
        <taxon>Aedini</taxon>
        <taxon>Aedes</taxon>
        <taxon>Stegomyia</taxon>
    </lineage>
</organism>
<dbReference type="PROSITE" id="PS50940">
    <property type="entry name" value="CHIT_BIND_II"/>
    <property type="match status" value="1"/>
</dbReference>
<reference evidence="4" key="2">
    <citation type="submission" date="2025-05" db="UniProtKB">
        <authorList>
            <consortium name="EnsemblMetazoa"/>
        </authorList>
    </citation>
    <scope>IDENTIFICATION</scope>
    <source>
        <strain evidence="4">Foshan</strain>
    </source>
</reference>
<dbReference type="InterPro" id="IPR002557">
    <property type="entry name" value="Chitin-bd_dom"/>
</dbReference>
<evidence type="ECO:0000256" key="1">
    <source>
        <dbReference type="SAM" id="MobiDB-lite"/>
    </source>
</evidence>
<dbReference type="PANTHER" id="PTHR22933">
    <property type="entry name" value="FI18007P1-RELATED"/>
    <property type="match status" value="1"/>
</dbReference>
<feature type="region of interest" description="Disordered" evidence="1">
    <location>
        <begin position="226"/>
        <end position="312"/>
    </location>
</feature>
<dbReference type="RefSeq" id="XP_029726385.2">
    <property type="nucleotide sequence ID" value="XM_029870525.2"/>
</dbReference>
<proteinExistence type="predicted"/>
<feature type="compositionally biased region" description="Acidic residues" evidence="1">
    <location>
        <begin position="302"/>
        <end position="312"/>
    </location>
</feature>
<feature type="region of interest" description="Disordered" evidence="1">
    <location>
        <begin position="59"/>
        <end position="98"/>
    </location>
</feature>
<feature type="compositionally biased region" description="Polar residues" evidence="1">
    <location>
        <begin position="285"/>
        <end position="299"/>
    </location>
</feature>
<dbReference type="EnsemblMetazoa" id="AALFPA23_007104.R9414">
    <property type="protein sequence ID" value="AALFPA23_007104.P9414"/>
    <property type="gene ID" value="AALFPA23_007104"/>
</dbReference>
<dbReference type="SUPFAM" id="SSF57625">
    <property type="entry name" value="Invertebrate chitin-binding proteins"/>
    <property type="match status" value="1"/>
</dbReference>
<keyword evidence="2" id="KW-0732">Signal</keyword>
<feature type="compositionally biased region" description="Polar residues" evidence="1">
    <location>
        <begin position="258"/>
        <end position="277"/>
    </location>
</feature>
<feature type="signal peptide" evidence="2">
    <location>
        <begin position="1"/>
        <end position="23"/>
    </location>
</feature>
<feature type="domain" description="Chitin-binding type-2" evidence="3">
    <location>
        <begin position="115"/>
        <end position="173"/>
    </location>
</feature>
<accession>A0ABM1Y9R6</accession>
<dbReference type="Pfam" id="PF01607">
    <property type="entry name" value="CBM_14"/>
    <property type="match status" value="1"/>
</dbReference>
<evidence type="ECO:0000256" key="2">
    <source>
        <dbReference type="SAM" id="SignalP"/>
    </source>
</evidence>